<gene>
    <name evidence="22" type="primary">slc8a1a</name>
</gene>
<feature type="transmembrane region" description="Helical" evidence="20">
    <location>
        <begin position="12"/>
        <end position="31"/>
    </location>
</feature>
<evidence type="ECO:0000256" key="10">
    <source>
        <dbReference type="ARBA" id="ARBA00022737"/>
    </source>
</evidence>
<keyword evidence="18" id="KW-0739">Sodium transport</keyword>
<dbReference type="InterPro" id="IPR044880">
    <property type="entry name" value="NCX_ion-bd_dom_sf"/>
</dbReference>
<feature type="transmembrane region" description="Helical" evidence="20">
    <location>
        <begin position="234"/>
        <end position="254"/>
    </location>
</feature>
<evidence type="ECO:0000259" key="21">
    <source>
        <dbReference type="SMART" id="SM00237"/>
    </source>
</evidence>
<proteinExistence type="inferred from homology"/>
<dbReference type="GO" id="GO:0098703">
    <property type="term" value="P:calcium ion import across plasma membrane"/>
    <property type="evidence" value="ECO:0007669"/>
    <property type="project" value="TreeGrafter"/>
</dbReference>
<keyword evidence="9" id="KW-0732">Signal</keyword>
<dbReference type="SUPFAM" id="SSF141072">
    <property type="entry name" value="CalX-like"/>
    <property type="match status" value="2"/>
</dbReference>
<reference evidence="22" key="2">
    <citation type="submission" date="2025-09" db="UniProtKB">
        <authorList>
            <consortium name="Ensembl"/>
        </authorList>
    </citation>
    <scope>IDENTIFICATION</scope>
</reference>
<dbReference type="AlphaFoldDB" id="A0A8D0D4W6"/>
<evidence type="ECO:0000256" key="1">
    <source>
        <dbReference type="ARBA" id="ARBA00004651"/>
    </source>
</evidence>
<dbReference type="InterPro" id="IPR003644">
    <property type="entry name" value="Calx_beta"/>
</dbReference>
<keyword evidence="13 20" id="KW-1133">Transmembrane helix</keyword>
<comment type="catalytic activity">
    <reaction evidence="19">
        <text>Ca(2+)(in) + 3 Na(+)(out) = Ca(2+)(out) + 3 Na(+)(in)</text>
        <dbReference type="Rhea" id="RHEA:69955"/>
        <dbReference type="ChEBI" id="CHEBI:29101"/>
        <dbReference type="ChEBI" id="CHEBI:29108"/>
    </reaction>
</comment>
<dbReference type="InterPro" id="IPR032452">
    <property type="entry name" value="Na_Ca_Ex_C-exten"/>
</dbReference>
<dbReference type="GO" id="GO:0042383">
    <property type="term" value="C:sarcolemma"/>
    <property type="evidence" value="ECO:0007669"/>
    <property type="project" value="TreeGrafter"/>
</dbReference>
<evidence type="ECO:0000256" key="14">
    <source>
        <dbReference type="ARBA" id="ARBA00023053"/>
    </source>
</evidence>
<dbReference type="GO" id="GO:0005432">
    <property type="term" value="F:calcium:sodium antiporter activity"/>
    <property type="evidence" value="ECO:0007669"/>
    <property type="project" value="Ensembl"/>
</dbReference>
<evidence type="ECO:0000256" key="19">
    <source>
        <dbReference type="ARBA" id="ARBA00033667"/>
    </source>
</evidence>
<evidence type="ECO:0000256" key="5">
    <source>
        <dbReference type="ARBA" id="ARBA00022475"/>
    </source>
</evidence>
<accession>A0A8D0D4W6</accession>
<feature type="domain" description="Calx-beta" evidence="21">
    <location>
        <begin position="516"/>
        <end position="616"/>
    </location>
</feature>
<evidence type="ECO:0000256" key="15">
    <source>
        <dbReference type="ARBA" id="ARBA00023065"/>
    </source>
</evidence>
<dbReference type="GO" id="GO:0046872">
    <property type="term" value="F:metal ion binding"/>
    <property type="evidence" value="ECO:0007669"/>
    <property type="project" value="UniProtKB-KW"/>
</dbReference>
<dbReference type="GeneID" id="116048137"/>
<reference evidence="22" key="1">
    <citation type="submission" date="2025-08" db="UniProtKB">
        <authorList>
            <consortium name="Ensembl"/>
        </authorList>
    </citation>
    <scope>IDENTIFICATION</scope>
</reference>
<feature type="transmembrane region" description="Helical" evidence="20">
    <location>
        <begin position="80"/>
        <end position="98"/>
    </location>
</feature>
<evidence type="ECO:0000256" key="16">
    <source>
        <dbReference type="ARBA" id="ARBA00023136"/>
    </source>
</evidence>
<name>A0A8D0D4W6_SANLU</name>
<dbReference type="GO" id="GO:0006874">
    <property type="term" value="P:intracellular calcium ion homeostasis"/>
    <property type="evidence" value="ECO:0007669"/>
    <property type="project" value="Ensembl"/>
</dbReference>
<evidence type="ECO:0000256" key="17">
    <source>
        <dbReference type="ARBA" id="ARBA00023180"/>
    </source>
</evidence>
<evidence type="ECO:0000256" key="12">
    <source>
        <dbReference type="ARBA" id="ARBA00022860"/>
    </source>
</evidence>
<keyword evidence="16 20" id="KW-0472">Membrane</keyword>
<keyword evidence="5" id="KW-1003">Cell membrane</keyword>
<dbReference type="Pfam" id="PF03160">
    <property type="entry name" value="Calx-beta"/>
    <property type="match status" value="1"/>
</dbReference>
<evidence type="ECO:0000256" key="8">
    <source>
        <dbReference type="ARBA" id="ARBA00022723"/>
    </source>
</evidence>
<feature type="domain" description="Calx-beta" evidence="21">
    <location>
        <begin position="385"/>
        <end position="485"/>
    </location>
</feature>
<evidence type="ECO:0000256" key="13">
    <source>
        <dbReference type="ARBA" id="ARBA00022989"/>
    </source>
</evidence>
<sequence>MSQAGTLSLLPALHMLFLLSIISTVLPYSVAGGSAPALTSNSTLRNHSKCGGENAGCVDGVVLPVWEPENPPFPDRIARAIIYFVGLAYMFLGVSIIADRFMSSIEVITSQERQITITKPNGEKITTTVRIWNETVSNLTLMALGSSAPEILLSVVEVCGHGFEAGELGPNTIVGSAAFNMFVIIGLCVSVIPDGETRKVKHLRVFFVTATWSVFAYTWLYLILAVISPGVVEIWEGLLTLFFFPICVGLAYVADRRLLFYKYMYKRYRAGKQKGMIIETEGEPDLPSKVDVEMDGRILNSHGEEEPDEEEARKEVARILKDLKQKHPDKEMEQLMELANYQVLNQQQKSRAFYRCQATRIMTGAGNVLKKHASDQAKKATQHDIFTEVSVNDFSSKVFFDPSSYQCLENCGSVALNVVRRGGDLTNSVSVDYRTEDGTANAGSDYRFTEGTVVFKPGETEKEIRIDIIDDDIFEEDEHFLVHLSNVHVVSDGACSGEPEANHVDALAGLGLPCTATVTIFDDDHAGIFTFEEPVVTVSESIGVMEVKVIRTAGARGVVAVPYKTMEGTAKGGGEDFEDTYGVLEFDNDDISKTIHINIIDDEEYEKNKNFFLEMGEPRLLEMSERKAVLLQEVGGFVKTEKQLYGRDIYRKVQGRDHPAPSAIINIREEESEALLTKKEEEERRIAEMGRPMLGEHVKLEVVIEESYEFKSTVDKLLKKTNLALVIGTNSWREQFMEAITVSSGDDDDDECGEEKLPSCFDYVMHFLTIFWKLLFAFVPPTDYWNGWACFFVSISVIGMLTAVIGDLASHFGCTVGLKDSVTAVVFVALGTSVPDTFASKVAAIQDQYADASIGNVTGSNAVNVFLGIGVAWSIAAIYHYFKGDEFRVDPGTLAFSVTLFTIFAFICIGVLIYRRRPEIGGELGGPRVPKILTTCLFFSLWLMYIVFSSLEAYCHVKGF</sequence>
<protein>
    <submittedName>
        <fullName evidence="22">Solute carrier family 8 member 1a</fullName>
    </submittedName>
</protein>
<feature type="transmembrane region" description="Helical" evidence="20">
    <location>
        <begin position="205"/>
        <end position="228"/>
    </location>
</feature>
<feature type="transmembrane region" description="Helical" evidence="20">
    <location>
        <begin position="785"/>
        <end position="809"/>
    </location>
</feature>
<keyword evidence="14" id="KW-0915">Sodium</keyword>
<feature type="transmembrane region" description="Helical" evidence="20">
    <location>
        <begin position="862"/>
        <end position="882"/>
    </location>
</feature>
<dbReference type="GO" id="GO:0045214">
    <property type="term" value="P:sarcomere organization"/>
    <property type="evidence" value="ECO:0007669"/>
    <property type="project" value="Ensembl"/>
</dbReference>
<evidence type="ECO:0000256" key="11">
    <source>
        <dbReference type="ARBA" id="ARBA00022837"/>
    </source>
</evidence>
<dbReference type="GO" id="GO:0005516">
    <property type="term" value="F:calmodulin binding"/>
    <property type="evidence" value="ECO:0007669"/>
    <property type="project" value="UniProtKB-KW"/>
</dbReference>
<evidence type="ECO:0000256" key="18">
    <source>
        <dbReference type="ARBA" id="ARBA00023201"/>
    </source>
</evidence>
<keyword evidence="12" id="KW-0112">Calmodulin-binding</keyword>
<dbReference type="PANTHER" id="PTHR11878:SF69">
    <property type="entry name" value="SODIUM CALCIUM EXCHANGER 1H"/>
    <property type="match status" value="1"/>
</dbReference>
<feature type="transmembrane region" description="Helical" evidence="20">
    <location>
        <begin position="894"/>
        <end position="914"/>
    </location>
</feature>
<keyword evidence="6" id="KW-0109">Calcium transport</keyword>
<dbReference type="OrthoDB" id="418484at2759"/>
<dbReference type="FunFam" id="2.60.40.2030:FF:000001">
    <property type="entry name" value="sodium/calcium exchanger 1 isoform X1"/>
    <property type="match status" value="1"/>
</dbReference>
<dbReference type="Proteomes" id="UP000694568">
    <property type="component" value="Unplaced"/>
</dbReference>
<dbReference type="InterPro" id="IPR051171">
    <property type="entry name" value="CaCA"/>
</dbReference>
<evidence type="ECO:0000256" key="6">
    <source>
        <dbReference type="ARBA" id="ARBA00022568"/>
    </source>
</evidence>
<evidence type="ECO:0000256" key="20">
    <source>
        <dbReference type="SAM" id="Phobius"/>
    </source>
</evidence>
<dbReference type="NCBIfam" id="TIGR00845">
    <property type="entry name" value="caca"/>
    <property type="match status" value="1"/>
</dbReference>
<keyword evidence="8" id="KW-0479">Metal-binding</keyword>
<feature type="transmembrane region" description="Helical" evidence="20">
    <location>
        <begin position="935"/>
        <end position="954"/>
    </location>
</feature>
<keyword evidence="15" id="KW-0406">Ion transport</keyword>
<evidence type="ECO:0000256" key="7">
    <source>
        <dbReference type="ARBA" id="ARBA00022692"/>
    </source>
</evidence>
<dbReference type="PRINTS" id="PR01259">
    <property type="entry name" value="NACAEXCHNGR"/>
</dbReference>
<dbReference type="GO" id="GO:0008016">
    <property type="term" value="P:regulation of heart contraction"/>
    <property type="evidence" value="ECO:0007669"/>
    <property type="project" value="Ensembl"/>
</dbReference>
<dbReference type="InterPro" id="IPR004837">
    <property type="entry name" value="NaCa_Exmemb"/>
</dbReference>
<keyword evidence="4" id="KW-0050">Antiport</keyword>
<dbReference type="GO" id="GO:0098794">
    <property type="term" value="C:postsynapse"/>
    <property type="evidence" value="ECO:0007669"/>
    <property type="project" value="TreeGrafter"/>
</dbReference>
<dbReference type="InterPro" id="IPR004836">
    <property type="entry name" value="Na_Ca_Ex"/>
</dbReference>
<comment type="similarity">
    <text evidence="2">Belongs to the Ca(2+):cation antiporter (CaCA) (TC 2.A.19) family. SLC8 subfamily.</text>
</comment>
<dbReference type="PANTHER" id="PTHR11878">
    <property type="entry name" value="SODIUM/CALCIUM EXCHANGER"/>
    <property type="match status" value="1"/>
</dbReference>
<evidence type="ECO:0000256" key="2">
    <source>
        <dbReference type="ARBA" id="ARBA00007489"/>
    </source>
</evidence>
<dbReference type="GO" id="GO:0007154">
    <property type="term" value="P:cell communication"/>
    <property type="evidence" value="ECO:0007669"/>
    <property type="project" value="InterPro"/>
</dbReference>
<dbReference type="GeneTree" id="ENSGT00940000155129"/>
<dbReference type="RefSeq" id="XP_031152980.1">
    <property type="nucleotide sequence ID" value="XM_031297120.2"/>
</dbReference>
<keyword evidence="3" id="KW-0813">Transport</keyword>
<dbReference type="GO" id="GO:0030424">
    <property type="term" value="C:axon"/>
    <property type="evidence" value="ECO:0007669"/>
    <property type="project" value="TreeGrafter"/>
</dbReference>
<keyword evidence="10" id="KW-0677">Repeat</keyword>
<evidence type="ECO:0000256" key="4">
    <source>
        <dbReference type="ARBA" id="ARBA00022449"/>
    </source>
</evidence>
<organism evidence="22 23">
    <name type="scientific">Sander lucioperca</name>
    <name type="common">Pike-perch</name>
    <name type="synonym">Perca lucioperca</name>
    <dbReference type="NCBI Taxonomy" id="283035"/>
    <lineage>
        <taxon>Eukaryota</taxon>
        <taxon>Metazoa</taxon>
        <taxon>Chordata</taxon>
        <taxon>Craniata</taxon>
        <taxon>Vertebrata</taxon>
        <taxon>Euteleostomi</taxon>
        <taxon>Actinopterygii</taxon>
        <taxon>Neopterygii</taxon>
        <taxon>Teleostei</taxon>
        <taxon>Neoteleostei</taxon>
        <taxon>Acanthomorphata</taxon>
        <taxon>Eupercaria</taxon>
        <taxon>Perciformes</taxon>
        <taxon>Percoidei</taxon>
        <taxon>Percidae</taxon>
        <taxon>Luciopercinae</taxon>
        <taxon>Sander</taxon>
    </lineage>
</organism>
<dbReference type="Ensembl" id="ENSSLUT00000034612.1">
    <property type="protein sequence ID" value="ENSSLUP00000033561.1"/>
    <property type="gene ID" value="ENSSLUG00000014949.1"/>
</dbReference>
<dbReference type="Pfam" id="PF01699">
    <property type="entry name" value="Na_Ca_ex"/>
    <property type="match status" value="2"/>
</dbReference>
<dbReference type="Gene3D" id="1.20.1420.30">
    <property type="entry name" value="NCX, central ion-binding region"/>
    <property type="match status" value="2"/>
</dbReference>
<evidence type="ECO:0000313" key="23">
    <source>
        <dbReference type="Proteomes" id="UP000694568"/>
    </source>
</evidence>
<dbReference type="Pfam" id="PF16494">
    <property type="entry name" value="Na_Ca_ex_C"/>
    <property type="match status" value="1"/>
</dbReference>
<dbReference type="FunFam" id="1.20.1420.30:FF:000003">
    <property type="entry name" value="sodium/calcium exchanger 1 isoform X1"/>
    <property type="match status" value="1"/>
</dbReference>
<dbReference type="Gene3D" id="2.60.40.2030">
    <property type="match status" value="2"/>
</dbReference>
<feature type="transmembrane region" description="Helical" evidence="20">
    <location>
        <begin position="173"/>
        <end position="193"/>
    </location>
</feature>
<evidence type="ECO:0000313" key="22">
    <source>
        <dbReference type="Ensembl" id="ENSSLUP00000033561.1"/>
    </source>
</evidence>
<comment type="subcellular location">
    <subcellularLocation>
        <location evidence="1">Cell membrane</location>
        <topology evidence="1">Multi-pass membrane protein</topology>
    </subcellularLocation>
</comment>
<keyword evidence="23" id="KW-1185">Reference proteome</keyword>
<dbReference type="FunFam" id="1.20.1420.30:FF:000001">
    <property type="entry name" value="sodium/calcium exchanger 1 isoform X1"/>
    <property type="match status" value="1"/>
</dbReference>
<dbReference type="RefSeq" id="XP_031152979.1">
    <property type="nucleotide sequence ID" value="XM_031297119.2"/>
</dbReference>
<dbReference type="SMART" id="SM00237">
    <property type="entry name" value="Calx_beta"/>
    <property type="match status" value="2"/>
</dbReference>
<evidence type="ECO:0000256" key="9">
    <source>
        <dbReference type="ARBA" id="ARBA00022729"/>
    </source>
</evidence>
<dbReference type="InterPro" id="IPR038081">
    <property type="entry name" value="CalX-like_sf"/>
</dbReference>
<evidence type="ECO:0000256" key="3">
    <source>
        <dbReference type="ARBA" id="ARBA00022448"/>
    </source>
</evidence>
<keyword evidence="7 20" id="KW-0812">Transmembrane</keyword>
<keyword evidence="11" id="KW-0106">Calcium</keyword>
<keyword evidence="17" id="KW-0325">Glycoprotein</keyword>